<gene>
    <name evidence="3" type="ORF">COX28_01800</name>
</gene>
<sequence>MNDNDVTYFAETNFRNEHRKFGIRRDDRRRHFYVVGKTGMGKTVMLQNMIIQDIQRGEGLAVVDPHGELIEEIIGSIPANRINDVVYFNPADLEHPIAFNILETVDDEYKHLVSSGLMGVFTKIWANMWSARMEYILNNCILALLDSPGNTLLGINRLLVDKDYRRKIVDKIKDPVVKAFWVDEYANYNERFRTEAIAPIQNKVGQFLSSSVIRNIVGQSKSTLDIREIMDTKKILLMNLSKGRIGEDNSALLGAMMITKIQLAAMSRVDVPESARQDFYLYVDEFQNFATESFADILSEARKYRLNLIMAHQYIAQLTSVSGTGGRVTKVKDAVFGNVGTIVAFRIGAPDAEDMIKEFEPYFIEEDLVNLTKYHIYLRLMIDGVASKPFSATTLPPITKPQAGAAEKVIMVSRERYTNKKDEVEEKIMRWSGLEETMAVTAKETKLDGQEAIFKKGHVIKAVADRDNKEASSRAKAVEDAPPNAVCDNCNKGVYIKFTPDDQRNVFCKDCLAKFKKGEIDADKLPKKNVPKKEEAAAEVIRPRQQLPKLGRPAHLRQGYGGQAGNILSKGQNLKPGEVVQVNNH</sequence>
<name>A0A2G9Z738_9BACT</name>
<dbReference type="PANTHER" id="PTHR30121">
    <property type="entry name" value="UNCHARACTERIZED PROTEIN YJGR-RELATED"/>
    <property type="match status" value="1"/>
</dbReference>
<evidence type="ECO:0000256" key="1">
    <source>
        <dbReference type="SAM" id="MobiDB-lite"/>
    </source>
</evidence>
<dbReference type="InterPro" id="IPR019476">
    <property type="entry name" value="T4SS_TraD_DNA-bd"/>
</dbReference>
<dbReference type="PANTHER" id="PTHR30121:SF11">
    <property type="entry name" value="AAA+ ATPASE DOMAIN-CONTAINING PROTEIN"/>
    <property type="match status" value="1"/>
</dbReference>
<feature type="domain" description="Type IV secretion system coupling protein TraD DNA-binding" evidence="2">
    <location>
        <begin position="26"/>
        <end position="325"/>
    </location>
</feature>
<comment type="caution">
    <text evidence="3">The sequence shown here is derived from an EMBL/GenBank/DDBJ whole genome shotgun (WGS) entry which is preliminary data.</text>
</comment>
<dbReference type="EMBL" id="PCRX01000033">
    <property type="protein sequence ID" value="PIP28965.1"/>
    <property type="molecule type" value="Genomic_DNA"/>
</dbReference>
<dbReference type="InterPro" id="IPR027417">
    <property type="entry name" value="P-loop_NTPase"/>
</dbReference>
<evidence type="ECO:0000313" key="4">
    <source>
        <dbReference type="Proteomes" id="UP000231235"/>
    </source>
</evidence>
<evidence type="ECO:0000313" key="3">
    <source>
        <dbReference type="EMBL" id="PIP28965.1"/>
    </source>
</evidence>
<dbReference type="Proteomes" id="UP000231235">
    <property type="component" value="Unassembled WGS sequence"/>
</dbReference>
<reference evidence="3 4" key="1">
    <citation type="submission" date="2017-09" db="EMBL/GenBank/DDBJ databases">
        <title>Depth-based differentiation of microbial function through sediment-hosted aquifers and enrichment of novel symbionts in the deep terrestrial subsurface.</title>
        <authorList>
            <person name="Probst A.J."/>
            <person name="Ladd B."/>
            <person name="Jarett J.K."/>
            <person name="Geller-Mcgrath D.E."/>
            <person name="Sieber C.M."/>
            <person name="Emerson J.B."/>
            <person name="Anantharaman K."/>
            <person name="Thomas B.C."/>
            <person name="Malmstrom R."/>
            <person name="Stieglmeier M."/>
            <person name="Klingl A."/>
            <person name="Woyke T."/>
            <person name="Ryan C.M."/>
            <person name="Banfield J.F."/>
        </authorList>
    </citation>
    <scope>NUCLEOTIDE SEQUENCE [LARGE SCALE GENOMIC DNA]</scope>
    <source>
        <strain evidence="3">CG23_combo_of_CG06-09_8_20_14_all_39_39</strain>
    </source>
</reference>
<feature type="region of interest" description="Disordered" evidence="1">
    <location>
        <begin position="548"/>
        <end position="585"/>
    </location>
</feature>
<accession>A0A2G9Z738</accession>
<dbReference type="CDD" id="cd01127">
    <property type="entry name" value="TrwB_TraG_TraD_VirD4"/>
    <property type="match status" value="2"/>
</dbReference>
<dbReference type="SUPFAM" id="SSF52540">
    <property type="entry name" value="P-loop containing nucleoside triphosphate hydrolases"/>
    <property type="match status" value="1"/>
</dbReference>
<proteinExistence type="predicted"/>
<dbReference type="Pfam" id="PF10412">
    <property type="entry name" value="TrwB_AAD_bind"/>
    <property type="match status" value="1"/>
</dbReference>
<evidence type="ECO:0000259" key="2">
    <source>
        <dbReference type="Pfam" id="PF10412"/>
    </source>
</evidence>
<dbReference type="AlphaFoldDB" id="A0A2G9Z738"/>
<protein>
    <recommendedName>
        <fullName evidence="2">Type IV secretion system coupling protein TraD DNA-binding domain-containing protein</fullName>
    </recommendedName>
</protein>
<organism evidence="3 4">
    <name type="scientific">Candidatus Kuenenbacteria bacterium CG23_combo_of_CG06-09_8_20_14_all_39_39</name>
    <dbReference type="NCBI Taxonomy" id="1974623"/>
    <lineage>
        <taxon>Bacteria</taxon>
        <taxon>Candidatus Kueneniibacteriota</taxon>
    </lineage>
</organism>
<dbReference type="InterPro" id="IPR051162">
    <property type="entry name" value="T4SS_component"/>
</dbReference>
<dbReference type="Gene3D" id="3.40.50.300">
    <property type="entry name" value="P-loop containing nucleotide triphosphate hydrolases"/>
    <property type="match status" value="2"/>
</dbReference>